<evidence type="ECO:0000256" key="5">
    <source>
        <dbReference type="ARBA" id="ARBA00023136"/>
    </source>
</evidence>
<feature type="region of interest" description="Disordered" evidence="7">
    <location>
        <begin position="555"/>
        <end position="582"/>
    </location>
</feature>
<dbReference type="PROSITE" id="PS50850">
    <property type="entry name" value="MFS"/>
    <property type="match status" value="1"/>
</dbReference>
<dbReference type="Gene3D" id="3.40.50.150">
    <property type="entry name" value="Vaccinia Virus protein VP39"/>
    <property type="match status" value="1"/>
</dbReference>
<keyword evidence="2" id="KW-0813">Transport</keyword>
<feature type="transmembrane region" description="Helical" evidence="8">
    <location>
        <begin position="123"/>
        <end position="140"/>
    </location>
</feature>
<gene>
    <name evidence="10" type="ORF">N0V89_001741</name>
</gene>
<evidence type="ECO:0000256" key="7">
    <source>
        <dbReference type="SAM" id="MobiDB-lite"/>
    </source>
</evidence>
<dbReference type="CDD" id="cd17502">
    <property type="entry name" value="MFS_Azr1_MDR_like"/>
    <property type="match status" value="1"/>
</dbReference>
<dbReference type="EMBL" id="JAPEUX010000002">
    <property type="protein sequence ID" value="KAJ4357166.1"/>
    <property type="molecule type" value="Genomic_DNA"/>
</dbReference>
<feature type="transmembrane region" description="Helical" evidence="8">
    <location>
        <begin position="183"/>
        <end position="203"/>
    </location>
</feature>
<dbReference type="PROSITE" id="PS00216">
    <property type="entry name" value="SUGAR_TRANSPORT_1"/>
    <property type="match status" value="1"/>
</dbReference>
<evidence type="ECO:0000256" key="3">
    <source>
        <dbReference type="ARBA" id="ARBA00022692"/>
    </source>
</evidence>
<reference evidence="10" key="1">
    <citation type="submission" date="2022-10" db="EMBL/GenBank/DDBJ databases">
        <title>Tapping the CABI collections for fungal endophytes: first genome assemblies for Collariella, Neodidymelliopsis, Ascochyta clinopodiicola, Didymella pomorum, Didymosphaeria variabile, Neocosmospora piperis and Neocucurbitaria cava.</title>
        <authorList>
            <person name="Hill R."/>
        </authorList>
    </citation>
    <scope>NUCLEOTIDE SEQUENCE</scope>
    <source>
        <strain evidence="10">IMI 356815</strain>
    </source>
</reference>
<dbReference type="AlphaFoldDB" id="A0A9W8XQT9"/>
<dbReference type="OrthoDB" id="10021397at2759"/>
<comment type="subcellular location">
    <subcellularLocation>
        <location evidence="1">Membrane</location>
        <topology evidence="1">Multi-pass membrane protein</topology>
    </subcellularLocation>
</comment>
<feature type="transmembrane region" description="Helical" evidence="8">
    <location>
        <begin position="57"/>
        <end position="80"/>
    </location>
</feature>
<keyword evidence="5 8" id="KW-0472">Membrane</keyword>
<feature type="region of interest" description="Disordered" evidence="7">
    <location>
        <begin position="1"/>
        <end position="46"/>
    </location>
</feature>
<evidence type="ECO:0000256" key="6">
    <source>
        <dbReference type="ARBA" id="ARBA00023180"/>
    </source>
</evidence>
<dbReference type="SUPFAM" id="SSF103473">
    <property type="entry name" value="MFS general substrate transporter"/>
    <property type="match status" value="1"/>
</dbReference>
<feature type="domain" description="Major facilitator superfamily (MFS) profile" evidence="9">
    <location>
        <begin position="57"/>
        <end position="545"/>
    </location>
</feature>
<dbReference type="InterPro" id="IPR020846">
    <property type="entry name" value="MFS_dom"/>
</dbReference>
<feature type="transmembrane region" description="Helical" evidence="8">
    <location>
        <begin position="357"/>
        <end position="373"/>
    </location>
</feature>
<comment type="caution">
    <text evidence="10">The sequence shown here is derived from an EMBL/GenBank/DDBJ whole genome shotgun (WGS) entry which is preliminary data.</text>
</comment>
<dbReference type="InterPro" id="IPR029063">
    <property type="entry name" value="SAM-dependent_MTases_sf"/>
</dbReference>
<feature type="transmembrane region" description="Helical" evidence="8">
    <location>
        <begin position="523"/>
        <end position="541"/>
    </location>
</feature>
<dbReference type="InterPro" id="IPR011701">
    <property type="entry name" value="MFS"/>
</dbReference>
<evidence type="ECO:0000256" key="8">
    <source>
        <dbReference type="SAM" id="Phobius"/>
    </source>
</evidence>
<keyword evidence="6" id="KW-0325">Glycoprotein</keyword>
<dbReference type="SUPFAM" id="SSF53335">
    <property type="entry name" value="S-adenosyl-L-methionine-dependent methyltransferases"/>
    <property type="match status" value="1"/>
</dbReference>
<evidence type="ECO:0000313" key="10">
    <source>
        <dbReference type="EMBL" id="KAJ4357166.1"/>
    </source>
</evidence>
<dbReference type="RefSeq" id="XP_056074025.1">
    <property type="nucleotide sequence ID" value="XM_056210552.1"/>
</dbReference>
<accession>A0A9W8XQT9</accession>
<dbReference type="GO" id="GO:0022857">
    <property type="term" value="F:transmembrane transporter activity"/>
    <property type="evidence" value="ECO:0007669"/>
    <property type="project" value="InterPro"/>
</dbReference>
<feature type="transmembrane region" description="Helical" evidence="8">
    <location>
        <begin position="92"/>
        <end position="111"/>
    </location>
</feature>
<feature type="transmembrane region" description="Helical" evidence="8">
    <location>
        <begin position="209"/>
        <end position="229"/>
    </location>
</feature>
<dbReference type="Gene3D" id="1.20.1720.10">
    <property type="entry name" value="Multidrug resistance protein D"/>
    <property type="match status" value="1"/>
</dbReference>
<dbReference type="PANTHER" id="PTHR23501:SF187">
    <property type="entry name" value="MAJOR FACILITATOR SUPERFAMILY (MFS) PROFILE DOMAIN-CONTAINING PROTEIN"/>
    <property type="match status" value="1"/>
</dbReference>
<feature type="transmembrane region" description="Helical" evidence="8">
    <location>
        <begin position="241"/>
        <end position="266"/>
    </location>
</feature>
<feature type="transmembrane region" description="Helical" evidence="8">
    <location>
        <begin position="152"/>
        <end position="171"/>
    </location>
</feature>
<feature type="transmembrane region" description="Helical" evidence="8">
    <location>
        <begin position="316"/>
        <end position="337"/>
    </location>
</feature>
<protein>
    <recommendedName>
        <fullName evidence="9">Major facilitator superfamily (MFS) profile domain-containing protein</fullName>
    </recommendedName>
</protein>
<feature type="transmembrane region" description="Helical" evidence="8">
    <location>
        <begin position="448"/>
        <end position="467"/>
    </location>
</feature>
<keyword evidence="11" id="KW-1185">Reference proteome</keyword>
<dbReference type="GO" id="GO:0005886">
    <property type="term" value="C:plasma membrane"/>
    <property type="evidence" value="ECO:0007669"/>
    <property type="project" value="TreeGrafter"/>
</dbReference>
<evidence type="ECO:0000259" key="9">
    <source>
        <dbReference type="PROSITE" id="PS50850"/>
    </source>
</evidence>
<feature type="transmembrane region" description="Helical" evidence="8">
    <location>
        <begin position="278"/>
        <end position="295"/>
    </location>
</feature>
<name>A0A9W8XQT9_9PLEO</name>
<proteinExistence type="predicted"/>
<dbReference type="Proteomes" id="UP001140513">
    <property type="component" value="Unassembled WGS sequence"/>
</dbReference>
<evidence type="ECO:0000256" key="4">
    <source>
        <dbReference type="ARBA" id="ARBA00022989"/>
    </source>
</evidence>
<feature type="transmembrane region" description="Helical" evidence="8">
    <location>
        <begin position="385"/>
        <end position="401"/>
    </location>
</feature>
<organism evidence="10 11">
    <name type="scientific">Didymosphaeria variabile</name>
    <dbReference type="NCBI Taxonomy" id="1932322"/>
    <lineage>
        <taxon>Eukaryota</taxon>
        <taxon>Fungi</taxon>
        <taxon>Dikarya</taxon>
        <taxon>Ascomycota</taxon>
        <taxon>Pezizomycotina</taxon>
        <taxon>Dothideomycetes</taxon>
        <taxon>Pleosporomycetidae</taxon>
        <taxon>Pleosporales</taxon>
        <taxon>Massarineae</taxon>
        <taxon>Didymosphaeriaceae</taxon>
        <taxon>Didymosphaeria</taxon>
    </lineage>
</organism>
<dbReference type="PRINTS" id="PR01036">
    <property type="entry name" value="TCRTETB"/>
</dbReference>
<dbReference type="PANTHER" id="PTHR23501">
    <property type="entry name" value="MAJOR FACILITATOR SUPERFAMILY"/>
    <property type="match status" value="1"/>
</dbReference>
<dbReference type="InterPro" id="IPR013216">
    <property type="entry name" value="Methyltransf_11"/>
</dbReference>
<dbReference type="CDD" id="cd02440">
    <property type="entry name" value="AdoMet_MTases"/>
    <property type="match status" value="1"/>
</dbReference>
<keyword evidence="3 8" id="KW-0812">Transmembrane</keyword>
<feature type="compositionally biased region" description="Polar residues" evidence="7">
    <location>
        <begin position="1"/>
        <end position="20"/>
    </location>
</feature>
<evidence type="ECO:0000313" key="11">
    <source>
        <dbReference type="Proteomes" id="UP001140513"/>
    </source>
</evidence>
<dbReference type="Pfam" id="PF08241">
    <property type="entry name" value="Methyltransf_11"/>
    <property type="match status" value="1"/>
</dbReference>
<dbReference type="InterPro" id="IPR036259">
    <property type="entry name" value="MFS_trans_sf"/>
</dbReference>
<keyword evidence="4 8" id="KW-1133">Transmembrane helix</keyword>
<dbReference type="GO" id="GO:0008757">
    <property type="term" value="F:S-adenosylmethionine-dependent methyltransferase activity"/>
    <property type="evidence" value="ECO:0007669"/>
    <property type="project" value="InterPro"/>
</dbReference>
<dbReference type="InterPro" id="IPR005829">
    <property type="entry name" value="Sugar_transporter_CS"/>
</dbReference>
<feature type="transmembrane region" description="Helical" evidence="8">
    <location>
        <begin position="413"/>
        <end position="436"/>
    </location>
</feature>
<evidence type="ECO:0000256" key="1">
    <source>
        <dbReference type="ARBA" id="ARBA00004141"/>
    </source>
</evidence>
<sequence length="859" mass="91875">MATPATAIQQSEVPVLASTSPPSPLDEKETGDGSSTPEKMTPTAAPATPKSLKFWSVFLSLCLLGLSTALEATIVTTALPTIVESIDMGSKYVWVGNAFLLASAVVQPFVGQLADVFGRRWPLLLLTTCFILGSGIAGGAKGAGMLIGGRTVQGLGAGGILVLCDVVVSDLVPLQERAKFMGLVRITGALGSSIGPIVGGAIAKANWRWCFYLNLITGGLALVYLVLFLDLKHEPKTWKVALARIDFVGAAIFMASVTSVLLGLVMGGVVFPWDSANIIAPLVLGFVGWAVFHWYESTKFCNDPMVPNRLFAKRTSAAGFFMAFDGALLLYWVIWFLPVYFQGVLGNSPLGSGVNQLPLNMLLVPSGIVAGGMISKTGKYKPQHFVGFALASIGVGLFTLLDAGSHKAAWVCFQIIAAVGLGIILVSVLPAVQAALSDGDVARTTATYAFVRSFGGIWGVTIPTVIFNGRVNKLLHRISDRGIREQLANGNAYGFASMGGLRNVRPPTRDEALGVYSDALKTVWQVGIAFALAGFLAVFAVKQYDMSRKNETQFGLKEGTEDTTVSAEKGETPAPTPSSTFAPKQCIPRTSSLLNSMIGDSTITVARQYIRDHLPPIAAGAVIHDNGCGTGAVTRAVLETYPELVSSSPETTIYATDINPAFIADFEKQVTSRGWDSAVKTEVMPAEELSLPPSTVTHSFTNFLIFGARDPPKAAAEVLRSLAPGGVAVMTTWATLPHAKALDRVRARLYGEAHPHIKPEWYEASHVENILKDSGFAKVTAFKVESGMEHESMDAWTQLAWSWMGQPQGGWTEQNERDWDAHRSLYGDECVKEGFQVGEAGRVRVPMVANVVVAWKGEQ</sequence>
<dbReference type="Pfam" id="PF07690">
    <property type="entry name" value="MFS_1"/>
    <property type="match status" value="1"/>
</dbReference>
<evidence type="ECO:0000256" key="2">
    <source>
        <dbReference type="ARBA" id="ARBA00022448"/>
    </source>
</evidence>
<dbReference type="GeneID" id="80905271"/>